<feature type="compositionally biased region" description="Polar residues" evidence="2">
    <location>
        <begin position="226"/>
        <end position="253"/>
    </location>
</feature>
<feature type="compositionally biased region" description="Basic and acidic residues" evidence="2">
    <location>
        <begin position="295"/>
        <end position="305"/>
    </location>
</feature>
<dbReference type="PANTHER" id="PTHR39610:SF1">
    <property type="match status" value="1"/>
</dbReference>
<protein>
    <submittedName>
        <fullName evidence="3">Uncharacterized protein</fullName>
    </submittedName>
</protein>
<feature type="compositionally biased region" description="Low complexity" evidence="2">
    <location>
        <begin position="192"/>
        <end position="205"/>
    </location>
</feature>
<evidence type="ECO:0000256" key="2">
    <source>
        <dbReference type="SAM" id="MobiDB-lite"/>
    </source>
</evidence>
<evidence type="ECO:0000313" key="4">
    <source>
        <dbReference type="Proteomes" id="UP001219355"/>
    </source>
</evidence>
<accession>A0AAF0DKC0</accession>
<gene>
    <name evidence="3" type="ORF">PRK78_004499</name>
</gene>
<proteinExistence type="predicted"/>
<feature type="region of interest" description="Disordered" evidence="2">
    <location>
        <begin position="1"/>
        <end position="74"/>
    </location>
</feature>
<feature type="compositionally biased region" description="Low complexity" evidence="2">
    <location>
        <begin position="101"/>
        <end position="116"/>
    </location>
</feature>
<feature type="coiled-coil region" evidence="1">
    <location>
        <begin position="261"/>
        <end position="295"/>
    </location>
</feature>
<keyword evidence="1" id="KW-0175">Coiled coil</keyword>
<feature type="compositionally biased region" description="Polar residues" evidence="2">
    <location>
        <begin position="42"/>
        <end position="52"/>
    </location>
</feature>
<name>A0AAF0DKC0_9EURO</name>
<organism evidence="3 4">
    <name type="scientific">Emydomyces testavorans</name>
    <dbReference type="NCBI Taxonomy" id="2070801"/>
    <lineage>
        <taxon>Eukaryota</taxon>
        <taxon>Fungi</taxon>
        <taxon>Dikarya</taxon>
        <taxon>Ascomycota</taxon>
        <taxon>Pezizomycotina</taxon>
        <taxon>Eurotiomycetes</taxon>
        <taxon>Eurotiomycetidae</taxon>
        <taxon>Onygenales</taxon>
        <taxon>Nannizziopsiaceae</taxon>
        <taxon>Emydomyces</taxon>
    </lineage>
</organism>
<keyword evidence="4" id="KW-1185">Reference proteome</keyword>
<sequence length="327" mass="35020">MTSSSSAGPAHGSNPGPPTSSPSLSRRVSQNMAHPLHYPRTPSVSSSTLGSGDNTGVGNGPGPLRHPRPMTVADLHLQLEKEQEAVVNRLTRELSLLRQQTASVASTASSASTNVNEPADHPQLPGLSNPRSRNRSSSTLSSRSFAGGTSLPIGSVTGIIPSRDGAAPTTSRQPMDYHRGSRSREPSIVSRGPSGTASPSFSSSFQQHGEYLNSSQTQSHPHSHSYRASQTLFPAANNSVQDDPQRGSISTAQAAARYEEASYHRAELEAAKRENEMLRRRVRELEATVREYRRLEDGGRTRSSERISNLTAELRAASVSDDHPTAS</sequence>
<feature type="region of interest" description="Disordered" evidence="2">
    <location>
        <begin position="99"/>
        <end position="254"/>
    </location>
</feature>
<dbReference type="AlphaFoldDB" id="A0AAF0DKC0"/>
<evidence type="ECO:0000313" key="3">
    <source>
        <dbReference type="EMBL" id="WEW59031.1"/>
    </source>
</evidence>
<reference evidence="3" key="1">
    <citation type="submission" date="2023-03" db="EMBL/GenBank/DDBJ databases">
        <title>Emydomyces testavorans Genome Sequence.</title>
        <authorList>
            <person name="Hoyer L."/>
        </authorList>
    </citation>
    <scope>NUCLEOTIDE SEQUENCE</scope>
    <source>
        <strain evidence="3">16-2883</strain>
    </source>
</reference>
<feature type="region of interest" description="Disordered" evidence="2">
    <location>
        <begin position="295"/>
        <end position="327"/>
    </location>
</feature>
<evidence type="ECO:0000256" key="1">
    <source>
        <dbReference type="SAM" id="Coils"/>
    </source>
</evidence>
<feature type="compositionally biased region" description="Basic and acidic residues" evidence="2">
    <location>
        <begin position="175"/>
        <end position="185"/>
    </location>
</feature>
<dbReference type="EMBL" id="CP120628">
    <property type="protein sequence ID" value="WEW59031.1"/>
    <property type="molecule type" value="Genomic_DNA"/>
</dbReference>
<dbReference type="Proteomes" id="UP001219355">
    <property type="component" value="Chromosome 2"/>
</dbReference>
<feature type="compositionally biased region" description="Low complexity" evidence="2">
    <location>
        <begin position="127"/>
        <end position="144"/>
    </location>
</feature>
<dbReference type="PANTHER" id="PTHR39610">
    <property type="entry name" value="BZIP DOMAIN-CONTAINING PROTEIN-RELATED"/>
    <property type="match status" value="1"/>
</dbReference>